<comment type="caution">
    <text evidence="9">The sequence shown here is derived from an EMBL/GenBank/DDBJ whole genome shotgun (WGS) entry which is preliminary data.</text>
</comment>
<dbReference type="Pfam" id="PF01791">
    <property type="entry name" value="DeoC"/>
    <property type="match status" value="1"/>
</dbReference>
<dbReference type="InterPro" id="IPR002915">
    <property type="entry name" value="DeoC/FbaB/LacD_aldolase"/>
</dbReference>
<dbReference type="GO" id="GO:0016052">
    <property type="term" value="P:carbohydrate catabolic process"/>
    <property type="evidence" value="ECO:0007669"/>
    <property type="project" value="TreeGrafter"/>
</dbReference>
<dbReference type="Gene3D" id="3.20.20.70">
    <property type="entry name" value="Aldolase class I"/>
    <property type="match status" value="1"/>
</dbReference>
<keyword evidence="10" id="KW-1185">Reference proteome</keyword>
<evidence type="ECO:0000256" key="5">
    <source>
        <dbReference type="ARBA" id="ARBA00023270"/>
    </source>
</evidence>
<evidence type="ECO:0000313" key="9">
    <source>
        <dbReference type="EMBL" id="KAK3346496.1"/>
    </source>
</evidence>
<feature type="active site" description="Schiff-base intermediate with acetaldehyde" evidence="8">
    <location>
        <position position="174"/>
    </location>
</feature>
<dbReference type="Proteomes" id="UP001275084">
    <property type="component" value="Unassembled WGS sequence"/>
</dbReference>
<reference evidence="9" key="1">
    <citation type="journal article" date="2023" name="Mol. Phylogenet. Evol.">
        <title>Genome-scale phylogeny and comparative genomics of the fungal order Sordariales.</title>
        <authorList>
            <person name="Hensen N."/>
            <person name="Bonometti L."/>
            <person name="Westerberg I."/>
            <person name="Brannstrom I.O."/>
            <person name="Guillou S."/>
            <person name="Cros-Aarteil S."/>
            <person name="Calhoun S."/>
            <person name="Haridas S."/>
            <person name="Kuo A."/>
            <person name="Mondo S."/>
            <person name="Pangilinan J."/>
            <person name="Riley R."/>
            <person name="LaButti K."/>
            <person name="Andreopoulos B."/>
            <person name="Lipzen A."/>
            <person name="Chen C."/>
            <person name="Yan M."/>
            <person name="Daum C."/>
            <person name="Ng V."/>
            <person name="Clum A."/>
            <person name="Steindorff A."/>
            <person name="Ohm R.A."/>
            <person name="Martin F."/>
            <person name="Silar P."/>
            <person name="Natvig D.O."/>
            <person name="Lalanne C."/>
            <person name="Gautier V."/>
            <person name="Ament-Velasquez S.L."/>
            <person name="Kruys A."/>
            <person name="Hutchinson M.I."/>
            <person name="Powell A.J."/>
            <person name="Barry K."/>
            <person name="Miller A.N."/>
            <person name="Grigoriev I.V."/>
            <person name="Debuchy R."/>
            <person name="Gladieux P."/>
            <person name="Hiltunen Thoren M."/>
            <person name="Johannesson H."/>
        </authorList>
    </citation>
    <scope>NUCLEOTIDE SEQUENCE</scope>
    <source>
        <strain evidence="9">CBS 955.72</strain>
    </source>
</reference>
<accession>A0AAJ0HBI9</accession>
<dbReference type="EC" id="4.1.2.4" evidence="2"/>
<organism evidence="9 10">
    <name type="scientific">Lasiosphaeria hispida</name>
    <dbReference type="NCBI Taxonomy" id="260671"/>
    <lineage>
        <taxon>Eukaryota</taxon>
        <taxon>Fungi</taxon>
        <taxon>Dikarya</taxon>
        <taxon>Ascomycota</taxon>
        <taxon>Pezizomycotina</taxon>
        <taxon>Sordariomycetes</taxon>
        <taxon>Sordariomycetidae</taxon>
        <taxon>Sordariales</taxon>
        <taxon>Lasiosphaeriaceae</taxon>
        <taxon>Lasiosphaeria</taxon>
    </lineage>
</organism>
<sequence>MAEAATIKVSLNDIAKLIDHSLLHPTMTDAEVDEGLQIARKYNVAAACVKPYSIPAALAALQGTDVLICAVIGFPHGNSTTSVKVIEAGEAVVAGAHEVDMVVNVGKVLGGDWEYVRDEIKAVNDIVVGTSTIDDTAVGQRGALKVIFENDYLQEHHIVKLCQICTEVGVDFVKTSTGYGFVKQGNGMYSYKGATIPHLRLMKASCGPGVKIKAAGGIRTLDELLYVLSLGVSRVGATATVAIMDEARRRGITDESAEFPLKLSQDTKGGVY</sequence>
<dbReference type="CDD" id="cd00959">
    <property type="entry name" value="DeoC"/>
    <property type="match status" value="1"/>
</dbReference>
<evidence type="ECO:0000256" key="1">
    <source>
        <dbReference type="ARBA" id="ARBA00010936"/>
    </source>
</evidence>
<comment type="catalytic activity">
    <reaction evidence="7">
        <text>2-deoxy-D-ribose 5-phosphate = D-glyceraldehyde 3-phosphate + acetaldehyde</text>
        <dbReference type="Rhea" id="RHEA:12821"/>
        <dbReference type="ChEBI" id="CHEBI:15343"/>
        <dbReference type="ChEBI" id="CHEBI:59776"/>
        <dbReference type="ChEBI" id="CHEBI:62877"/>
        <dbReference type="EC" id="4.1.2.4"/>
    </reaction>
</comment>
<protein>
    <recommendedName>
        <fullName evidence="2">deoxyribose-phosphate aldolase</fullName>
        <ecNumber evidence="2">4.1.2.4</ecNumber>
    </recommendedName>
    <alternativeName>
        <fullName evidence="6">2-deoxy-D-ribose 5-phosphate aldolase</fullName>
    </alternativeName>
</protein>
<evidence type="ECO:0000313" key="10">
    <source>
        <dbReference type="Proteomes" id="UP001275084"/>
    </source>
</evidence>
<dbReference type="PANTHER" id="PTHR10889:SF1">
    <property type="entry name" value="DEOXYRIBOSE-PHOSPHATE ALDOLASE"/>
    <property type="match status" value="1"/>
</dbReference>
<reference evidence="9" key="2">
    <citation type="submission" date="2023-06" db="EMBL/GenBank/DDBJ databases">
        <authorList>
            <consortium name="Lawrence Berkeley National Laboratory"/>
            <person name="Haridas S."/>
            <person name="Hensen N."/>
            <person name="Bonometti L."/>
            <person name="Westerberg I."/>
            <person name="Brannstrom I.O."/>
            <person name="Guillou S."/>
            <person name="Cros-Aarteil S."/>
            <person name="Calhoun S."/>
            <person name="Kuo A."/>
            <person name="Mondo S."/>
            <person name="Pangilinan J."/>
            <person name="Riley R."/>
            <person name="Labutti K."/>
            <person name="Andreopoulos B."/>
            <person name="Lipzen A."/>
            <person name="Chen C."/>
            <person name="Yanf M."/>
            <person name="Daum C."/>
            <person name="Ng V."/>
            <person name="Clum A."/>
            <person name="Steindorff A."/>
            <person name="Ohm R."/>
            <person name="Martin F."/>
            <person name="Silar P."/>
            <person name="Natvig D."/>
            <person name="Lalanne C."/>
            <person name="Gautier V."/>
            <person name="Ament-Velasquez S.L."/>
            <person name="Kruys A."/>
            <person name="Hutchinson M.I."/>
            <person name="Powell A.J."/>
            <person name="Barry K."/>
            <person name="Miller A.N."/>
            <person name="Grigoriev I.V."/>
            <person name="Debuchy R."/>
            <person name="Gladieux P."/>
            <person name="Thoren M.H."/>
            <person name="Johannesson H."/>
        </authorList>
    </citation>
    <scope>NUCLEOTIDE SEQUENCE</scope>
    <source>
        <strain evidence="9">CBS 955.72</strain>
    </source>
</reference>
<keyword evidence="3" id="KW-0963">Cytoplasm</keyword>
<dbReference type="SMART" id="SM01133">
    <property type="entry name" value="DeoC"/>
    <property type="match status" value="1"/>
</dbReference>
<evidence type="ECO:0000256" key="3">
    <source>
        <dbReference type="ARBA" id="ARBA00022490"/>
    </source>
</evidence>
<dbReference type="PIRSF" id="PIRSF001357">
    <property type="entry name" value="DeoC"/>
    <property type="match status" value="1"/>
</dbReference>
<dbReference type="AlphaFoldDB" id="A0AAJ0HBI9"/>
<dbReference type="HAMAP" id="MF_00114">
    <property type="entry name" value="DeoC_type1"/>
    <property type="match status" value="1"/>
</dbReference>
<dbReference type="PANTHER" id="PTHR10889">
    <property type="entry name" value="DEOXYRIBOSE-PHOSPHATE ALDOLASE"/>
    <property type="match status" value="1"/>
</dbReference>
<evidence type="ECO:0000256" key="6">
    <source>
        <dbReference type="ARBA" id="ARBA00032755"/>
    </source>
</evidence>
<dbReference type="SUPFAM" id="SSF51569">
    <property type="entry name" value="Aldolase"/>
    <property type="match status" value="1"/>
</dbReference>
<dbReference type="GO" id="GO:0004139">
    <property type="term" value="F:deoxyribose-phosphate aldolase activity"/>
    <property type="evidence" value="ECO:0007669"/>
    <property type="project" value="UniProtKB-EC"/>
</dbReference>
<proteinExistence type="inferred from homology"/>
<keyword evidence="5 8" id="KW-0704">Schiff base</keyword>
<dbReference type="GO" id="GO:0009264">
    <property type="term" value="P:deoxyribonucleotide catabolic process"/>
    <property type="evidence" value="ECO:0007669"/>
    <property type="project" value="InterPro"/>
</dbReference>
<dbReference type="GO" id="GO:0005737">
    <property type="term" value="C:cytoplasm"/>
    <property type="evidence" value="ECO:0007669"/>
    <property type="project" value="InterPro"/>
</dbReference>
<dbReference type="InterPro" id="IPR028581">
    <property type="entry name" value="DeoC_typeI"/>
</dbReference>
<feature type="active site" description="Proton donor/acceptor" evidence="8">
    <location>
        <position position="213"/>
    </location>
</feature>
<comment type="similarity">
    <text evidence="1">Belongs to the DeoC/FbaB aldolase family. DeoC type 1 subfamily.</text>
</comment>
<gene>
    <name evidence="9" type="ORF">B0T25DRAFT_552147</name>
</gene>
<dbReference type="EMBL" id="JAUIQD010000006">
    <property type="protein sequence ID" value="KAK3346496.1"/>
    <property type="molecule type" value="Genomic_DNA"/>
</dbReference>
<evidence type="ECO:0000256" key="7">
    <source>
        <dbReference type="ARBA" id="ARBA00048791"/>
    </source>
</evidence>
<dbReference type="InterPro" id="IPR013785">
    <property type="entry name" value="Aldolase_TIM"/>
</dbReference>
<name>A0AAJ0HBI9_9PEZI</name>
<evidence type="ECO:0000256" key="4">
    <source>
        <dbReference type="ARBA" id="ARBA00023239"/>
    </source>
</evidence>
<dbReference type="NCBIfam" id="TIGR00126">
    <property type="entry name" value="deoC"/>
    <property type="match status" value="1"/>
</dbReference>
<keyword evidence="4" id="KW-0456">Lyase</keyword>
<evidence type="ECO:0000256" key="2">
    <source>
        <dbReference type="ARBA" id="ARBA00012515"/>
    </source>
</evidence>
<dbReference type="InterPro" id="IPR011343">
    <property type="entry name" value="DeoC"/>
</dbReference>
<evidence type="ECO:0000256" key="8">
    <source>
        <dbReference type="PIRSR" id="PIRSR001357-50"/>
    </source>
</evidence>